<dbReference type="Proteomes" id="UP000594774">
    <property type="component" value="Chromosome"/>
</dbReference>
<feature type="transmembrane region" description="Helical" evidence="1">
    <location>
        <begin position="40"/>
        <end position="61"/>
    </location>
</feature>
<dbReference type="AlphaFoldDB" id="A0AB37G7C5"/>
<proteinExistence type="predicted"/>
<gene>
    <name evidence="2" type="ORF">I6G95_07195</name>
</gene>
<dbReference type="RefSeq" id="WP_197914216.1">
    <property type="nucleotide sequence ID" value="NZ_CP065628.1"/>
</dbReference>
<protein>
    <submittedName>
        <fullName evidence="2">Uncharacterized protein</fullName>
    </submittedName>
</protein>
<sequence>MKIITNPRVLSAFWAAWAWLAAAAYWGTTPSQLDPVARLVPGQHIFLGWVLTAIILTLGAVCRHPVIGRWARIVGLIITTWLLLAWATAYIYEGIHAGSRMWVSGKNYMFLALAAMATSPVMGRATRSQHEKEK</sequence>
<dbReference type="EMBL" id="CP065628">
    <property type="protein sequence ID" value="QPR30036.1"/>
    <property type="molecule type" value="Genomic_DNA"/>
</dbReference>
<name>A0AB37G7C5_CORAY</name>
<evidence type="ECO:0000313" key="2">
    <source>
        <dbReference type="EMBL" id="QPR30036.1"/>
    </source>
</evidence>
<keyword evidence="1" id="KW-1133">Transmembrane helix</keyword>
<organism evidence="2 3">
    <name type="scientific">Corynebacterium amycolatum</name>
    <dbReference type="NCBI Taxonomy" id="43765"/>
    <lineage>
        <taxon>Bacteria</taxon>
        <taxon>Bacillati</taxon>
        <taxon>Actinomycetota</taxon>
        <taxon>Actinomycetes</taxon>
        <taxon>Mycobacteriales</taxon>
        <taxon>Corynebacteriaceae</taxon>
        <taxon>Corynebacterium</taxon>
    </lineage>
</organism>
<reference evidence="2 3" key="1">
    <citation type="submission" date="2020-12" db="EMBL/GenBank/DDBJ databases">
        <title>FDA dAtabase for Regulatory Grade micrObial Sequences (FDA-ARGOS): Supporting development and validation of Infectious Disease Dx tests.</title>
        <authorList>
            <person name="Sproer C."/>
            <person name="Gronow S."/>
            <person name="Severitt S."/>
            <person name="Schroder I."/>
            <person name="Tallon L."/>
            <person name="Sadzewicz L."/>
            <person name="Zhao X."/>
            <person name="Boylan J."/>
            <person name="Ott S."/>
            <person name="Bowen H."/>
            <person name="Vavikolanu K."/>
            <person name="Mehta A."/>
            <person name="Aluvathingal J."/>
            <person name="Nadendla S."/>
            <person name="Lowell S."/>
            <person name="Myers T."/>
            <person name="Yan Y."/>
            <person name="Sichtig H."/>
        </authorList>
    </citation>
    <scope>NUCLEOTIDE SEQUENCE [LARGE SCALE GENOMIC DNA]</scope>
    <source>
        <strain evidence="2 3">FDAARGOS_938</strain>
    </source>
</reference>
<feature type="transmembrane region" description="Helical" evidence="1">
    <location>
        <begin position="73"/>
        <end position="92"/>
    </location>
</feature>
<evidence type="ECO:0000256" key="1">
    <source>
        <dbReference type="SAM" id="Phobius"/>
    </source>
</evidence>
<evidence type="ECO:0000313" key="3">
    <source>
        <dbReference type="Proteomes" id="UP000594774"/>
    </source>
</evidence>
<feature type="transmembrane region" description="Helical" evidence="1">
    <location>
        <begin position="108"/>
        <end position="126"/>
    </location>
</feature>
<keyword evidence="1" id="KW-0472">Membrane</keyword>
<keyword evidence="1" id="KW-0812">Transmembrane</keyword>
<accession>A0AB37G7C5</accession>